<dbReference type="EMBL" id="JABEBT010000027">
    <property type="protein sequence ID" value="KAF7636678.1"/>
    <property type="molecule type" value="Genomic_DNA"/>
</dbReference>
<sequence>MKIVRFWLEQLFRCSFKHCSFTFIFNPEMIKILFQNNNKNIPLKFNTQEFHQIFFHNNSSNQNECKLEFICDHLFISKEILFIFHFMHNIEEQNNILLKVLLNL</sequence>
<accession>A0A8S9ZU07</accession>
<feature type="non-terminal residue" evidence="1">
    <location>
        <position position="104"/>
    </location>
</feature>
<dbReference type="OrthoDB" id="5902905at2759"/>
<dbReference type="Proteomes" id="UP000605970">
    <property type="component" value="Unassembled WGS sequence"/>
</dbReference>
<name>A0A8S9ZU07_9BILA</name>
<evidence type="ECO:0000313" key="2">
    <source>
        <dbReference type="Proteomes" id="UP000605970"/>
    </source>
</evidence>
<comment type="caution">
    <text evidence="1">The sequence shown here is derived from an EMBL/GenBank/DDBJ whole genome shotgun (WGS) entry which is preliminary data.</text>
</comment>
<proteinExistence type="predicted"/>
<organism evidence="1 2">
    <name type="scientific">Meloidogyne graminicola</name>
    <dbReference type="NCBI Taxonomy" id="189291"/>
    <lineage>
        <taxon>Eukaryota</taxon>
        <taxon>Metazoa</taxon>
        <taxon>Ecdysozoa</taxon>
        <taxon>Nematoda</taxon>
        <taxon>Chromadorea</taxon>
        <taxon>Rhabditida</taxon>
        <taxon>Tylenchina</taxon>
        <taxon>Tylenchomorpha</taxon>
        <taxon>Tylenchoidea</taxon>
        <taxon>Meloidogynidae</taxon>
        <taxon>Meloidogyninae</taxon>
        <taxon>Meloidogyne</taxon>
    </lineage>
</organism>
<evidence type="ECO:0000313" key="1">
    <source>
        <dbReference type="EMBL" id="KAF7636678.1"/>
    </source>
</evidence>
<keyword evidence="2" id="KW-1185">Reference proteome</keyword>
<reference evidence="1" key="1">
    <citation type="journal article" date="2020" name="Ecol. Evol.">
        <title>Genome structure and content of the rice root-knot nematode (Meloidogyne graminicola).</title>
        <authorList>
            <person name="Phan N.T."/>
            <person name="Danchin E.G.J."/>
            <person name="Klopp C."/>
            <person name="Perfus-Barbeoch L."/>
            <person name="Kozlowski D.K."/>
            <person name="Koutsovoulos G.D."/>
            <person name="Lopez-Roques C."/>
            <person name="Bouchez O."/>
            <person name="Zahm M."/>
            <person name="Besnard G."/>
            <person name="Bellafiore S."/>
        </authorList>
    </citation>
    <scope>NUCLEOTIDE SEQUENCE</scope>
    <source>
        <strain evidence="1">VN-18</strain>
    </source>
</reference>
<protein>
    <submittedName>
        <fullName evidence="1">F-box domain-containing protein</fullName>
    </submittedName>
</protein>
<dbReference type="AlphaFoldDB" id="A0A8S9ZU07"/>
<gene>
    <name evidence="1" type="ORF">Mgra_00003858</name>
</gene>